<organism evidence="1 2">
    <name type="scientific">Capnocytophaga canis</name>
    <dbReference type="NCBI Taxonomy" id="1848903"/>
    <lineage>
        <taxon>Bacteria</taxon>
        <taxon>Pseudomonadati</taxon>
        <taxon>Bacteroidota</taxon>
        <taxon>Flavobacteriia</taxon>
        <taxon>Flavobacteriales</taxon>
        <taxon>Flavobacteriaceae</taxon>
        <taxon>Capnocytophaga</taxon>
    </lineage>
</organism>
<comment type="caution">
    <text evidence="1">The sequence shown here is derived from an EMBL/GenBank/DDBJ whole genome shotgun (WGS) entry which is preliminary data.</text>
</comment>
<dbReference type="Proteomes" id="UP000265497">
    <property type="component" value="Unassembled WGS sequence"/>
</dbReference>
<protein>
    <submittedName>
        <fullName evidence="1">Uncharacterized protein</fullName>
    </submittedName>
</protein>
<evidence type="ECO:0000313" key="1">
    <source>
        <dbReference type="EMBL" id="RIY35329.1"/>
    </source>
</evidence>
<name>A0A3A1YDK0_9FLAO</name>
<reference evidence="1 2" key="1">
    <citation type="submission" date="2017-08" db="EMBL/GenBank/DDBJ databases">
        <title>Capnocytophaga canis 17-158 assembly.</title>
        <authorList>
            <person name="Gulvik C.A."/>
        </authorList>
    </citation>
    <scope>NUCLEOTIDE SEQUENCE [LARGE SCALE GENOMIC DNA]</scope>
    <source>
        <strain evidence="1 2">17-158</strain>
    </source>
</reference>
<accession>A0A3A1YDK0</accession>
<dbReference type="EMBL" id="NSDI01000013">
    <property type="protein sequence ID" value="RIY35329.1"/>
    <property type="molecule type" value="Genomic_DNA"/>
</dbReference>
<proteinExistence type="predicted"/>
<dbReference type="AlphaFoldDB" id="A0A3A1YDK0"/>
<dbReference type="RefSeq" id="WP_119653076.1">
    <property type="nucleotide sequence ID" value="NZ_NSDI01000013.1"/>
</dbReference>
<gene>
    <name evidence="1" type="ORF">CKY20_10720</name>
</gene>
<evidence type="ECO:0000313" key="2">
    <source>
        <dbReference type="Proteomes" id="UP000265497"/>
    </source>
</evidence>
<sequence length="204" mass="24611">MDYQNTKKYTQKWQWELMRKSQWLLFFLLFFLLVSCKSSIVDRSSEIKCSFNDSITLSEKKLSKPIYFKNNFLEVEITHRKKNIHYIDKNIYKTIEYDSIGNVSRVYSMIGEAYIGREFYYKNGEICREINHDEGWKVCAFQALKMVEKKVGKTPLKWNIRRNKIDKEWIIYYNTHCFVVEALTDKIRKVNSFICFDDNISYSK</sequence>